<keyword evidence="2" id="KW-0489">Methyltransferase</keyword>
<dbReference type="PANTHER" id="PTHR33841:SF1">
    <property type="entry name" value="DNA METHYLTRANSFERASE A"/>
    <property type="match status" value="1"/>
</dbReference>
<evidence type="ECO:0000256" key="2">
    <source>
        <dbReference type="ARBA" id="ARBA00022603"/>
    </source>
</evidence>
<keyword evidence="11" id="KW-1185">Reference proteome</keyword>
<protein>
    <recommendedName>
        <fullName evidence="1">site-specific DNA-methyltransferase (adenine-specific)</fullName>
        <ecNumber evidence="1">2.1.1.72</ecNumber>
    </recommendedName>
</protein>
<dbReference type="PRINTS" id="PR00507">
    <property type="entry name" value="N12N6MTFRASE"/>
</dbReference>
<name>A0A2P2DIH4_9LEPT</name>
<comment type="catalytic activity">
    <reaction evidence="4">
        <text>a 2'-deoxyadenosine in DNA + S-adenosyl-L-methionine = an N(6)-methyl-2'-deoxyadenosine in DNA + S-adenosyl-L-homocysteine + H(+)</text>
        <dbReference type="Rhea" id="RHEA:15197"/>
        <dbReference type="Rhea" id="RHEA-COMP:12418"/>
        <dbReference type="Rhea" id="RHEA-COMP:12419"/>
        <dbReference type="ChEBI" id="CHEBI:15378"/>
        <dbReference type="ChEBI" id="CHEBI:57856"/>
        <dbReference type="ChEBI" id="CHEBI:59789"/>
        <dbReference type="ChEBI" id="CHEBI:90615"/>
        <dbReference type="ChEBI" id="CHEBI:90616"/>
        <dbReference type="EC" id="2.1.1.72"/>
    </reaction>
</comment>
<dbReference type="EMBL" id="BFAZ01000013">
    <property type="protein sequence ID" value="GBF44463.1"/>
    <property type="molecule type" value="Genomic_DNA"/>
</dbReference>
<reference evidence="11" key="1">
    <citation type="journal article" date="2019" name="Microbiol. Immunol.">
        <title>Molecular and phenotypic characterization of Leptospira johnsonii sp. nov., Leptospira ellinghausenii sp. nov. and Leptospira ryugenii sp. nov. isolated from soil and water in Japan.</title>
        <authorList>
            <person name="Masuzawa T."/>
            <person name="Saito M."/>
            <person name="Nakao R."/>
            <person name="Nikaido Y."/>
            <person name="Matsumoto M."/>
            <person name="Ogawa M."/>
            <person name="Yokoyama M."/>
            <person name="Hidaka Y."/>
            <person name="Tomita J."/>
            <person name="Sakakibara K."/>
            <person name="Suzuki K."/>
            <person name="Yasuda S."/>
            <person name="Sato H."/>
            <person name="Yamaguchi M."/>
            <person name="Yoshida S.I."/>
            <person name="Koizumi N."/>
            <person name="Kawamura Y."/>
        </authorList>
    </citation>
    <scope>NUCLEOTIDE SEQUENCE [LARGE SCALE GENOMIC DNA]</scope>
    <source>
        <strain evidence="11">E18</strain>
    </source>
</reference>
<evidence type="ECO:0000313" key="10">
    <source>
        <dbReference type="EMBL" id="GBF44463.1"/>
    </source>
</evidence>
<organism evidence="10 11">
    <name type="scientific">Leptospira ellinghausenii</name>
    <dbReference type="NCBI Taxonomy" id="1917822"/>
    <lineage>
        <taxon>Bacteria</taxon>
        <taxon>Pseudomonadati</taxon>
        <taxon>Spirochaetota</taxon>
        <taxon>Spirochaetia</taxon>
        <taxon>Leptospirales</taxon>
        <taxon>Leptospiraceae</taxon>
        <taxon>Leptospira</taxon>
    </lineage>
</organism>
<dbReference type="PROSITE" id="PS00092">
    <property type="entry name" value="N6_MTASE"/>
    <property type="match status" value="1"/>
</dbReference>
<evidence type="ECO:0000259" key="8">
    <source>
        <dbReference type="Pfam" id="PF20467"/>
    </source>
</evidence>
<feature type="domain" description="MmeI-like helicase spacer" evidence="6">
    <location>
        <begin position="182"/>
        <end position="261"/>
    </location>
</feature>
<dbReference type="GO" id="GO:0032259">
    <property type="term" value="P:methylation"/>
    <property type="evidence" value="ECO:0007669"/>
    <property type="project" value="UniProtKB-KW"/>
</dbReference>
<dbReference type="Pfam" id="PF20466">
    <property type="entry name" value="MmeI_TRD"/>
    <property type="match status" value="1"/>
</dbReference>
<dbReference type="GO" id="GO:0003676">
    <property type="term" value="F:nucleic acid binding"/>
    <property type="evidence" value="ECO:0007669"/>
    <property type="project" value="InterPro"/>
</dbReference>
<sequence>MALSPNEIKSRAISFIHDHKDDKYEKGESQIFWRDFFNIWGINAKRVGIFEERAKTLKQTTGFIDYFWPKTILIEQKSKGEDLDKAYKQALDYCLTGGIPDEELPSYICVCDFEKLRLVNFTDQTKTVEFKITDLLDHLQRFNFLLGYEQREYKDEDPVNIKAAELMGKLHDELESNGFTDHPLKLMLVRLMFCFFADDTGIFSNKDDFLFFLKERTKQDGSDLGLWIAQFFQVLNTPAQQRQANLDEDLAKFPYVNGQLFEEAIPFAQFDHKLRDILIQACEFNWALVSPAIFGSLFQSVMNKEKRRELGAHYTSEKNILKTIHGLFLDELIEDFEVTKKKKSVKGLQDLLDRIRKIKILDPACGCGNFLILSYRELRRLEIKLIREVRKLKGLGQELSIHTLDSLDVDCLYGIELEEFPAQIAKTAIWIMDHLMNVEMGKEFGDYYVRLPLKKSPVIKIGNSLQLDWNSVVSKDTLTYVIGNPPFVGTAYQNQSQKEDMAKIFSDVKSFGMLDYVSAWYEKVCQLYSGTNVKIGFVSTNSIIQGEQASVLFGHLFQKFKLNIFFAHQTFSWSSEAKGKAAVHVVIIGFGFQEEKKKFLYTYESLNSEPAKIPVNVINQYLVDSKPTIITSKTYPICNVPKIGVGSALLDGGNLILSEKEVAEIIVKEPELKEFILPLWSAEEFLNNSKRFCFWLKNANPSILKESLVLNERLKLVRDFRLSSNRPKTKEFASFPFLFGEERQPSTDFLLIPKVSSQNREYIPLGYMTKNDIITDKVFAMEDAKLYHFGILSSQMHNSWMRRVAGRLKSDYSYSNSLVYNNFPWPENPTDKQMIEIESFAQSVLDSRAQFPESSLADLYDPLTMPKVLRDSHNKLDKAVDKAYRSKPFQSEFERVEFLFELYEMYSNTLTSKIKEPKKSKK</sequence>
<dbReference type="Pfam" id="PF20473">
    <property type="entry name" value="MmeI_Mtase"/>
    <property type="match status" value="1"/>
</dbReference>
<dbReference type="Gene3D" id="3.40.50.150">
    <property type="entry name" value="Vaccinia Virus protein VP39"/>
    <property type="match status" value="1"/>
</dbReference>
<dbReference type="OrthoDB" id="32195at2"/>
<evidence type="ECO:0000313" key="11">
    <source>
        <dbReference type="Proteomes" id="UP000245206"/>
    </source>
</evidence>
<proteinExistence type="predicted"/>
<dbReference type="InterPro" id="IPR046820">
    <property type="entry name" value="MmeI_TRD"/>
</dbReference>
<dbReference type="InterPro" id="IPR046818">
    <property type="entry name" value="MmeI_C"/>
</dbReference>
<dbReference type="InterPro" id="IPR046816">
    <property type="entry name" value="MmeI_Mtase"/>
</dbReference>
<keyword evidence="3" id="KW-0808">Transferase</keyword>
<dbReference type="PANTHER" id="PTHR33841">
    <property type="entry name" value="DNA METHYLTRANSFERASE YEEA-RELATED"/>
    <property type="match status" value="1"/>
</dbReference>
<feature type="domain" description="MmeI-like N-terminal" evidence="5">
    <location>
        <begin position="15"/>
        <end position="176"/>
    </location>
</feature>
<evidence type="ECO:0000259" key="5">
    <source>
        <dbReference type="Pfam" id="PF20464"/>
    </source>
</evidence>
<feature type="domain" description="MmeI-like target recognition" evidence="7">
    <location>
        <begin position="626"/>
        <end position="827"/>
    </location>
</feature>
<evidence type="ECO:0000256" key="3">
    <source>
        <dbReference type="ARBA" id="ARBA00022679"/>
    </source>
</evidence>
<dbReference type="InterPro" id="IPR050953">
    <property type="entry name" value="N4_N6_ade-DNA_methylase"/>
</dbReference>
<dbReference type="RefSeq" id="WP_108961432.1">
    <property type="nucleotide sequence ID" value="NZ_BFAZ01000013.1"/>
</dbReference>
<gene>
    <name evidence="10" type="ORF">LPTSP2_37660</name>
</gene>
<dbReference type="Proteomes" id="UP000245206">
    <property type="component" value="Unassembled WGS sequence"/>
</dbReference>
<evidence type="ECO:0000256" key="1">
    <source>
        <dbReference type="ARBA" id="ARBA00011900"/>
    </source>
</evidence>
<feature type="domain" description="MmeI-like C-terminal" evidence="8">
    <location>
        <begin position="831"/>
        <end position="910"/>
    </location>
</feature>
<evidence type="ECO:0000259" key="9">
    <source>
        <dbReference type="Pfam" id="PF20473"/>
    </source>
</evidence>
<evidence type="ECO:0000259" key="7">
    <source>
        <dbReference type="Pfam" id="PF20466"/>
    </source>
</evidence>
<dbReference type="InterPro" id="IPR002052">
    <property type="entry name" value="DNA_methylase_N6_adenine_CS"/>
</dbReference>
<dbReference type="AlphaFoldDB" id="A0A2P2DIH4"/>
<dbReference type="Pfam" id="PF20465">
    <property type="entry name" value="MmeI_hel"/>
    <property type="match status" value="1"/>
</dbReference>
<dbReference type="InterPro" id="IPR046817">
    <property type="entry name" value="MmeI_N"/>
</dbReference>
<dbReference type="SUPFAM" id="SSF53335">
    <property type="entry name" value="S-adenosyl-L-methionine-dependent methyltransferases"/>
    <property type="match status" value="1"/>
</dbReference>
<evidence type="ECO:0000256" key="4">
    <source>
        <dbReference type="ARBA" id="ARBA00047942"/>
    </source>
</evidence>
<evidence type="ECO:0000259" key="6">
    <source>
        <dbReference type="Pfam" id="PF20465"/>
    </source>
</evidence>
<comment type="caution">
    <text evidence="10">The sequence shown here is derived from an EMBL/GenBank/DDBJ whole genome shotgun (WGS) entry which is preliminary data.</text>
</comment>
<dbReference type="EC" id="2.1.1.72" evidence="1"/>
<dbReference type="Pfam" id="PF20464">
    <property type="entry name" value="MmeI_N"/>
    <property type="match status" value="1"/>
</dbReference>
<dbReference type="Pfam" id="PF20467">
    <property type="entry name" value="MmeI_C"/>
    <property type="match status" value="1"/>
</dbReference>
<accession>A0A2P2DIH4</accession>
<dbReference type="InterPro" id="IPR029063">
    <property type="entry name" value="SAM-dependent_MTases_sf"/>
</dbReference>
<feature type="domain" description="MmeI-like DNA-methyltransferase" evidence="9">
    <location>
        <begin position="340"/>
        <end position="601"/>
    </location>
</feature>
<dbReference type="GO" id="GO:0009007">
    <property type="term" value="F:site-specific DNA-methyltransferase (adenine-specific) activity"/>
    <property type="evidence" value="ECO:0007669"/>
    <property type="project" value="UniProtKB-EC"/>
</dbReference>
<dbReference type="InterPro" id="IPR046819">
    <property type="entry name" value="MmeI_hel"/>
</dbReference>